<evidence type="ECO:0000256" key="7">
    <source>
        <dbReference type="ARBA" id="ARBA00023136"/>
    </source>
</evidence>
<organism evidence="11 12">
    <name type="scientific">Enterococcus devriesei</name>
    <dbReference type="NCBI Taxonomy" id="319970"/>
    <lineage>
        <taxon>Bacteria</taxon>
        <taxon>Bacillati</taxon>
        <taxon>Bacillota</taxon>
        <taxon>Bacilli</taxon>
        <taxon>Lactobacillales</taxon>
        <taxon>Enterococcaceae</taxon>
        <taxon>Enterococcus</taxon>
    </lineage>
</organism>
<keyword evidence="2 8" id="KW-0813">Transport</keyword>
<evidence type="ECO:0000256" key="4">
    <source>
        <dbReference type="ARBA" id="ARBA00022597"/>
    </source>
</evidence>
<feature type="transmembrane region" description="Helical" evidence="9">
    <location>
        <begin position="124"/>
        <end position="143"/>
    </location>
</feature>
<dbReference type="PROSITE" id="PS51105">
    <property type="entry name" value="PTS_EIIC_TYPE_3"/>
    <property type="match status" value="1"/>
</dbReference>
<comment type="caution">
    <text evidence="11">The sequence shown here is derived from an EMBL/GenBank/DDBJ whole genome shotgun (WGS) entry which is preliminary data.</text>
</comment>
<dbReference type="STRING" id="319970.RV00_GL002861"/>
<dbReference type="InterPro" id="IPR051088">
    <property type="entry name" value="PTS_Sugar-EIIC/EIIB"/>
</dbReference>
<keyword evidence="6 9" id="KW-1133">Transmembrane helix</keyword>
<feature type="transmembrane region" description="Helical" evidence="9">
    <location>
        <begin position="203"/>
        <end position="221"/>
    </location>
</feature>
<feature type="transmembrane region" description="Helical" evidence="9">
    <location>
        <begin position="35"/>
        <end position="55"/>
    </location>
</feature>
<sequence length="422" mass="46705">MKKFMDWLANSFAPKAKKLTQMPSVAGLSSAMQKLIPFIMTGSIVFFYNVFRSYIPQLPDLGNISNYSFGMIGLIAAFMVANQYMEKFKHQNYSITAGIVSVCVLMMTLHPVGAEEGVFDMGRVGPTGILIGVIVGAIVSVIFHNFSKLHLLQNSELPDFVIEWINNIIPIFLSLALWSTLIFSLKIDVFEVIINLFEPIQNFGQSLPGLILLVLIPAFFYSMGISTWLWSAIQNPIFIAGIAANALALKGGDTGMNIVTNETVYSLGLIMMGGTGATLTLNLLMCFSKAKKLKTLGRICIGPSIFNINEPIVFSAPVVMNPILMMPMWINSITGSCVVWFAMRGGLLNIPQDLMQVAQIPAPISSVMILQDFRAVLWYALLFALYLVTWYPFFKVYEKEVLAEEVKEEKNGEEFAAPVEAI</sequence>
<dbReference type="AlphaFoldDB" id="A0A1L8ST67"/>
<dbReference type="PANTHER" id="PTHR33989">
    <property type="match status" value="1"/>
</dbReference>
<dbReference type="PIRSF" id="PIRSF006351">
    <property type="entry name" value="PTS_EIIC-Cellobiose"/>
    <property type="match status" value="1"/>
</dbReference>
<protein>
    <recommendedName>
        <fullName evidence="8">Permease IIC component</fullName>
    </recommendedName>
</protein>
<comment type="function">
    <text evidence="8">The phosphoenolpyruvate-dependent sugar phosphotransferase system (PTS), a major carbohydrate active -transport system, catalyzes the phosphorylation of incoming sugar substrates concomitant with their translocation across the cell membrane.</text>
</comment>
<dbReference type="InterPro" id="IPR004796">
    <property type="entry name" value="PTS_IIC_cello"/>
</dbReference>
<keyword evidence="12" id="KW-1185">Reference proteome</keyword>
<evidence type="ECO:0000256" key="9">
    <source>
        <dbReference type="SAM" id="Phobius"/>
    </source>
</evidence>
<feature type="transmembrane region" description="Helical" evidence="9">
    <location>
        <begin position="376"/>
        <end position="394"/>
    </location>
</feature>
<evidence type="ECO:0000256" key="1">
    <source>
        <dbReference type="ARBA" id="ARBA00004651"/>
    </source>
</evidence>
<feature type="transmembrane region" description="Helical" evidence="9">
    <location>
        <begin position="61"/>
        <end position="81"/>
    </location>
</feature>
<feature type="transmembrane region" description="Helical" evidence="9">
    <location>
        <begin position="93"/>
        <end position="112"/>
    </location>
</feature>
<evidence type="ECO:0000313" key="11">
    <source>
        <dbReference type="EMBL" id="OJG35307.1"/>
    </source>
</evidence>
<dbReference type="GO" id="GO:1902815">
    <property type="term" value="P:N,N'-diacetylchitobiose import"/>
    <property type="evidence" value="ECO:0007669"/>
    <property type="project" value="TreeGrafter"/>
</dbReference>
<dbReference type="GO" id="GO:0008982">
    <property type="term" value="F:protein-N(PI)-phosphohistidine-sugar phosphotransferase activity"/>
    <property type="evidence" value="ECO:0007669"/>
    <property type="project" value="UniProtKB-UniRule"/>
</dbReference>
<feature type="transmembrane region" description="Helical" evidence="9">
    <location>
        <begin position="164"/>
        <end position="183"/>
    </location>
</feature>
<reference evidence="11 12" key="1">
    <citation type="submission" date="2014-12" db="EMBL/GenBank/DDBJ databases">
        <title>Draft genome sequences of 29 type strains of Enterococci.</title>
        <authorList>
            <person name="Zhong Z."/>
            <person name="Sun Z."/>
            <person name="Liu W."/>
            <person name="Zhang W."/>
            <person name="Zhang H."/>
        </authorList>
    </citation>
    <scope>NUCLEOTIDE SEQUENCE [LARGE SCALE GENOMIC DNA]</scope>
    <source>
        <strain evidence="11 12">DSM 22802</strain>
    </source>
</reference>
<keyword evidence="4 8" id="KW-0762">Sugar transport</keyword>
<dbReference type="Pfam" id="PF02378">
    <property type="entry name" value="PTS_EIIC"/>
    <property type="match status" value="1"/>
</dbReference>
<accession>A0A1L8ST67</accession>
<evidence type="ECO:0000259" key="10">
    <source>
        <dbReference type="PROSITE" id="PS51105"/>
    </source>
</evidence>
<dbReference type="GO" id="GO:0009401">
    <property type="term" value="P:phosphoenolpyruvate-dependent sugar phosphotransferase system"/>
    <property type="evidence" value="ECO:0007669"/>
    <property type="project" value="InterPro"/>
</dbReference>
<evidence type="ECO:0000256" key="8">
    <source>
        <dbReference type="PIRNR" id="PIRNR006351"/>
    </source>
</evidence>
<evidence type="ECO:0000256" key="3">
    <source>
        <dbReference type="ARBA" id="ARBA00022475"/>
    </source>
</evidence>
<proteinExistence type="predicted"/>
<dbReference type="PANTHER" id="PTHR33989:SF4">
    <property type="entry name" value="PTS SYSTEM N,N'-DIACETYLCHITOBIOSE-SPECIFIC EIIC COMPONENT"/>
    <property type="match status" value="1"/>
</dbReference>
<dbReference type="InterPro" id="IPR004501">
    <property type="entry name" value="PTS_EIIC_3"/>
</dbReference>
<keyword evidence="3 8" id="KW-1003">Cell membrane</keyword>
<keyword evidence="7 8" id="KW-0472">Membrane</keyword>
<comment type="subcellular location">
    <subcellularLocation>
        <location evidence="1">Cell membrane</location>
        <topology evidence="1">Multi-pass membrane protein</topology>
    </subcellularLocation>
</comment>
<evidence type="ECO:0000256" key="5">
    <source>
        <dbReference type="ARBA" id="ARBA00022692"/>
    </source>
</evidence>
<dbReference type="Proteomes" id="UP000183700">
    <property type="component" value="Unassembled WGS sequence"/>
</dbReference>
<feature type="domain" description="PTS EIIC type-3" evidence="10">
    <location>
        <begin position="8"/>
        <end position="393"/>
    </location>
</feature>
<feature type="transmembrane region" description="Helical" evidence="9">
    <location>
        <begin position="228"/>
        <end position="249"/>
    </location>
</feature>
<feature type="transmembrane region" description="Helical" evidence="9">
    <location>
        <begin position="264"/>
        <end position="284"/>
    </location>
</feature>
<evidence type="ECO:0000313" key="12">
    <source>
        <dbReference type="Proteomes" id="UP000183700"/>
    </source>
</evidence>
<gene>
    <name evidence="11" type="ORF">RV00_GL002861</name>
</gene>
<evidence type="ECO:0000256" key="2">
    <source>
        <dbReference type="ARBA" id="ARBA00022448"/>
    </source>
</evidence>
<feature type="transmembrane region" description="Helical" evidence="9">
    <location>
        <begin position="323"/>
        <end position="343"/>
    </location>
</feature>
<evidence type="ECO:0000256" key="6">
    <source>
        <dbReference type="ARBA" id="ARBA00022989"/>
    </source>
</evidence>
<dbReference type="RefSeq" id="WP_071862646.1">
    <property type="nucleotide sequence ID" value="NZ_JBHLVS010000010.1"/>
</dbReference>
<keyword evidence="5 9" id="KW-0812">Transmembrane</keyword>
<dbReference type="GO" id="GO:0005886">
    <property type="term" value="C:plasma membrane"/>
    <property type="evidence" value="ECO:0007669"/>
    <property type="project" value="UniProtKB-SubCell"/>
</dbReference>
<dbReference type="InterPro" id="IPR003352">
    <property type="entry name" value="PTS_EIIC"/>
</dbReference>
<dbReference type="EMBL" id="JXKM01000007">
    <property type="protein sequence ID" value="OJG35307.1"/>
    <property type="molecule type" value="Genomic_DNA"/>
</dbReference>
<name>A0A1L8ST67_9ENTE</name>